<dbReference type="EMBL" id="BFAG01000010">
    <property type="protein sequence ID" value="GBF06701.1"/>
    <property type="molecule type" value="Genomic_DNA"/>
</dbReference>
<evidence type="ECO:0000313" key="2">
    <source>
        <dbReference type="EMBL" id="GBF06701.1"/>
    </source>
</evidence>
<keyword evidence="3" id="KW-1185">Reference proteome</keyword>
<sequence>MGAQVGEGRPDREAQEKHRGHGGEPGKGEGPVHRGKGVVHPGCGHRVIVGRWAKGGENFLTVAGFTFGYTPGEAMNKE</sequence>
<protein>
    <submittedName>
        <fullName evidence="2">Uncharacterized protein</fullName>
    </submittedName>
</protein>
<feature type="region of interest" description="Disordered" evidence="1">
    <location>
        <begin position="1"/>
        <end position="41"/>
    </location>
</feature>
<accession>A0A2I9DNN3</accession>
<name>A0A2I9DNN3_9DEIO</name>
<dbReference type="AlphaFoldDB" id="A0A2I9DNN3"/>
<feature type="compositionally biased region" description="Basic and acidic residues" evidence="1">
    <location>
        <begin position="8"/>
        <end position="32"/>
    </location>
</feature>
<proteinExistence type="predicted"/>
<reference evidence="3" key="1">
    <citation type="submission" date="2018-01" db="EMBL/GenBank/DDBJ databases">
        <title>Draft Genome Sequence of the Radioresistant Bacterium Deinococcus aerius TR0125, Isolated from the Higher Atmosphere above Japan.</title>
        <authorList>
            <person name="Satoh K."/>
            <person name="Arai H."/>
            <person name="Sanzen T."/>
            <person name="Kawaguchi Y."/>
            <person name="Hayashi H."/>
            <person name="Yokobori S."/>
            <person name="Yamagishi A."/>
            <person name="Oono Y."/>
            <person name="Narumi I."/>
        </authorList>
    </citation>
    <scope>NUCLEOTIDE SEQUENCE [LARGE SCALE GENOMIC DNA]</scope>
    <source>
        <strain evidence="3">TR0125</strain>
    </source>
</reference>
<evidence type="ECO:0000256" key="1">
    <source>
        <dbReference type="SAM" id="MobiDB-lite"/>
    </source>
</evidence>
<organism evidence="2 3">
    <name type="scientific">Deinococcus aerius</name>
    <dbReference type="NCBI Taxonomy" id="200253"/>
    <lineage>
        <taxon>Bacteria</taxon>
        <taxon>Thermotogati</taxon>
        <taxon>Deinococcota</taxon>
        <taxon>Deinococci</taxon>
        <taxon>Deinococcales</taxon>
        <taxon>Deinococcaceae</taxon>
        <taxon>Deinococcus</taxon>
    </lineage>
</organism>
<gene>
    <name evidence="2" type="ORF">DAERI_100064</name>
</gene>
<dbReference type="Proteomes" id="UP000236569">
    <property type="component" value="Unassembled WGS sequence"/>
</dbReference>
<comment type="caution">
    <text evidence="2">The sequence shown here is derived from an EMBL/GenBank/DDBJ whole genome shotgun (WGS) entry which is preliminary data.</text>
</comment>
<evidence type="ECO:0000313" key="3">
    <source>
        <dbReference type="Proteomes" id="UP000236569"/>
    </source>
</evidence>